<dbReference type="AlphaFoldDB" id="A0ABD2VT19"/>
<reference evidence="2 3" key="1">
    <citation type="journal article" date="2024" name="bioRxiv">
        <title>A reference genome for Trichogramma kaykai: A tiny desert-dwelling parasitoid wasp with competing sex-ratio distorters.</title>
        <authorList>
            <person name="Culotta J."/>
            <person name="Lindsey A.R."/>
        </authorList>
    </citation>
    <scope>NUCLEOTIDE SEQUENCE [LARGE SCALE GENOMIC DNA]</scope>
    <source>
        <strain evidence="2 3">KSX58</strain>
    </source>
</reference>
<gene>
    <name evidence="2" type="ORF">TKK_020257</name>
</gene>
<accession>A0ABD2VT19</accession>
<evidence type="ECO:0000256" key="1">
    <source>
        <dbReference type="SAM" id="MobiDB-lite"/>
    </source>
</evidence>
<sequence length="160" mass="18248">MMDVLKDTTAATARKFAKALCDRYRASFVIDISGLTFQNHVDDLKQSIYNALNYSKGRSNPVERKASEDSDDEAVKEKEKEDELHKCQDEYGCVNFSPSLPDNENIDSQEEKCVTLMKLCDDPGKNQAEIMNLIKATYPSVRKVLNEQNRGFICNYHKII</sequence>
<dbReference type="EMBL" id="JBJJXI010000181">
    <property type="protein sequence ID" value="KAL3383901.1"/>
    <property type="molecule type" value="Genomic_DNA"/>
</dbReference>
<keyword evidence="3" id="KW-1185">Reference proteome</keyword>
<evidence type="ECO:0000313" key="3">
    <source>
        <dbReference type="Proteomes" id="UP001627154"/>
    </source>
</evidence>
<name>A0ABD2VT19_9HYME</name>
<comment type="caution">
    <text evidence="2">The sequence shown here is derived from an EMBL/GenBank/DDBJ whole genome shotgun (WGS) entry which is preliminary data.</text>
</comment>
<feature type="compositionally biased region" description="Basic and acidic residues" evidence="1">
    <location>
        <begin position="61"/>
        <end position="81"/>
    </location>
</feature>
<evidence type="ECO:0000313" key="2">
    <source>
        <dbReference type="EMBL" id="KAL3383901.1"/>
    </source>
</evidence>
<protein>
    <submittedName>
        <fullName evidence="2">Uncharacterized protein</fullName>
    </submittedName>
</protein>
<proteinExistence type="predicted"/>
<dbReference type="Proteomes" id="UP001627154">
    <property type="component" value="Unassembled WGS sequence"/>
</dbReference>
<organism evidence="2 3">
    <name type="scientific">Trichogramma kaykai</name>
    <dbReference type="NCBI Taxonomy" id="54128"/>
    <lineage>
        <taxon>Eukaryota</taxon>
        <taxon>Metazoa</taxon>
        <taxon>Ecdysozoa</taxon>
        <taxon>Arthropoda</taxon>
        <taxon>Hexapoda</taxon>
        <taxon>Insecta</taxon>
        <taxon>Pterygota</taxon>
        <taxon>Neoptera</taxon>
        <taxon>Endopterygota</taxon>
        <taxon>Hymenoptera</taxon>
        <taxon>Apocrita</taxon>
        <taxon>Proctotrupomorpha</taxon>
        <taxon>Chalcidoidea</taxon>
        <taxon>Trichogrammatidae</taxon>
        <taxon>Trichogramma</taxon>
    </lineage>
</organism>
<feature type="region of interest" description="Disordered" evidence="1">
    <location>
        <begin position="58"/>
        <end position="81"/>
    </location>
</feature>